<gene>
    <name evidence="7" type="ORF">SeMB42_g01968</name>
</gene>
<dbReference type="Proteomes" id="UP000317494">
    <property type="component" value="Unassembled WGS sequence"/>
</dbReference>
<comment type="similarity">
    <text evidence="2">Belongs to the Mo25 family.</text>
</comment>
<dbReference type="EMBL" id="QEAN01000056">
    <property type="protein sequence ID" value="TPX51320.1"/>
    <property type="molecule type" value="Genomic_DNA"/>
</dbReference>
<dbReference type="InterPro" id="IPR016024">
    <property type="entry name" value="ARM-type_fold"/>
</dbReference>
<organism evidence="7 8">
    <name type="scientific">Synchytrium endobioticum</name>
    <dbReference type="NCBI Taxonomy" id="286115"/>
    <lineage>
        <taxon>Eukaryota</taxon>
        <taxon>Fungi</taxon>
        <taxon>Fungi incertae sedis</taxon>
        <taxon>Chytridiomycota</taxon>
        <taxon>Chytridiomycota incertae sedis</taxon>
        <taxon>Chytridiomycetes</taxon>
        <taxon>Synchytriales</taxon>
        <taxon>Synchytriaceae</taxon>
        <taxon>Synchytrium</taxon>
    </lineage>
</organism>
<dbReference type="GO" id="GO:0035556">
    <property type="term" value="P:intracellular signal transduction"/>
    <property type="evidence" value="ECO:0007669"/>
    <property type="project" value="TreeGrafter"/>
</dbReference>
<name>A0A507DKA8_9FUNG</name>
<evidence type="ECO:0000256" key="6">
    <source>
        <dbReference type="SAM" id="Phobius"/>
    </source>
</evidence>
<dbReference type="PANTHER" id="PTHR10182:SF3">
    <property type="entry name" value="PROTEIN MO25"/>
    <property type="match status" value="1"/>
</dbReference>
<feature type="transmembrane region" description="Helical" evidence="6">
    <location>
        <begin position="298"/>
        <end position="331"/>
    </location>
</feature>
<keyword evidence="4 6" id="KW-1133">Transmembrane helix</keyword>
<dbReference type="AlphaFoldDB" id="A0A507DKA8"/>
<feature type="transmembrane region" description="Helical" evidence="6">
    <location>
        <begin position="267"/>
        <end position="286"/>
    </location>
</feature>
<dbReference type="InterPro" id="IPR011989">
    <property type="entry name" value="ARM-like"/>
</dbReference>
<keyword evidence="5 6" id="KW-0472">Membrane</keyword>
<comment type="subcellular location">
    <subcellularLocation>
        <location evidence="1">Membrane</location>
        <topology evidence="1">Multi-pass membrane protein</topology>
    </subcellularLocation>
</comment>
<comment type="caution">
    <text evidence="7">The sequence shown here is derived from an EMBL/GenBank/DDBJ whole genome shotgun (WGS) entry which is preliminary data.</text>
</comment>
<keyword evidence="3 6" id="KW-0812">Transmembrane</keyword>
<dbReference type="VEuPathDB" id="FungiDB:SeMB42_g01968"/>
<dbReference type="STRING" id="286115.A0A507DKA8"/>
<dbReference type="PANTHER" id="PTHR10182">
    <property type="entry name" value="CALCIUM-BINDING PROTEIN 39-RELATED"/>
    <property type="match status" value="1"/>
</dbReference>
<feature type="transmembrane region" description="Helical" evidence="6">
    <location>
        <begin position="115"/>
        <end position="132"/>
    </location>
</feature>
<evidence type="ECO:0000256" key="4">
    <source>
        <dbReference type="ARBA" id="ARBA00022989"/>
    </source>
</evidence>
<dbReference type="InterPro" id="IPR013878">
    <property type="entry name" value="Mo25"/>
</dbReference>
<proteinExistence type="inferred from homology"/>
<dbReference type="FunFam" id="1.25.10.10:FF:000257">
    <property type="entry name" value="Conidiophore development protein hymA"/>
    <property type="match status" value="1"/>
</dbReference>
<keyword evidence="8" id="KW-1185">Reference proteome</keyword>
<dbReference type="NCBIfam" id="TIGR00803">
    <property type="entry name" value="nst"/>
    <property type="match status" value="1"/>
</dbReference>
<feature type="transmembrane region" description="Helical" evidence="6">
    <location>
        <begin position="141"/>
        <end position="158"/>
    </location>
</feature>
<evidence type="ECO:0000313" key="8">
    <source>
        <dbReference type="Proteomes" id="UP000317494"/>
    </source>
</evidence>
<protein>
    <submittedName>
        <fullName evidence="7">Uncharacterized protein</fullName>
    </submittedName>
</protein>
<dbReference type="Pfam" id="PF08569">
    <property type="entry name" value="Mo25"/>
    <property type="match status" value="1"/>
</dbReference>
<feature type="transmembrane region" description="Helical" evidence="6">
    <location>
        <begin position="37"/>
        <end position="59"/>
    </location>
</feature>
<accession>A0A507DKA8</accession>
<dbReference type="GO" id="GO:0000139">
    <property type="term" value="C:Golgi membrane"/>
    <property type="evidence" value="ECO:0007669"/>
    <property type="project" value="InterPro"/>
</dbReference>
<reference evidence="7 8" key="1">
    <citation type="journal article" date="2019" name="Sci. Rep.">
        <title>Comparative genomics of chytrid fungi reveal insights into the obligate biotrophic and pathogenic lifestyle of Synchytrium endobioticum.</title>
        <authorList>
            <person name="van de Vossenberg B.T.L.H."/>
            <person name="Warris S."/>
            <person name="Nguyen H.D.T."/>
            <person name="van Gent-Pelzer M.P.E."/>
            <person name="Joly D.L."/>
            <person name="van de Geest H.C."/>
            <person name="Bonants P.J.M."/>
            <person name="Smith D.S."/>
            <person name="Levesque C.A."/>
            <person name="van der Lee T.A.J."/>
        </authorList>
    </citation>
    <scope>NUCLEOTIDE SEQUENCE [LARGE SCALE GENOMIC DNA]</scope>
    <source>
        <strain evidence="7 8">MB42</strain>
    </source>
</reference>
<dbReference type="InterPro" id="IPR037185">
    <property type="entry name" value="EmrE-like"/>
</dbReference>
<feature type="transmembrane region" description="Helical" evidence="6">
    <location>
        <begin position="194"/>
        <end position="214"/>
    </location>
</feature>
<evidence type="ECO:0000313" key="7">
    <source>
        <dbReference type="EMBL" id="TPX51320.1"/>
    </source>
</evidence>
<evidence type="ECO:0000256" key="3">
    <source>
        <dbReference type="ARBA" id="ARBA00022692"/>
    </source>
</evidence>
<sequence>MDRNEHLKYVSLMTLVVQNSALVLVMRYSRMIPGPRYLASTAVFLSELIKLIVSVVVHIQGSSKIQRVTLPSLYNDLFGPRSDAFKMMVPAVLYIIQNNLQYLAVTLLDAATFQVTYQMKIITTAIFSVLMLGKTLNRTKWTALVLLTLGIALVQLPTSSPAGMTKSRKTVKISTEPSGFFEGYGFDEKSLEKLLGLLAVTVACVLSGLAGVWFEKVLKGSKPSLWSRNVQLAFFSALPGFFIGVLWMDGEQVRENGFFHGYNSWTFGAIACQAIGGLIVAVVVKYADNILKGFATSLSIILSCLASVILFDFVITTPFVIGAGLVIYATYLYGLPDTPTAGGYSRLTPSDGMHAGTVRPPGGDRVPLTGVFFALNIAIVIVLGPDLEVVHDGGEGSHGSAHQILLAVQQPHSLRMSFLFKSKSKTPQELVKSTRDALTKIDADRKKSNEEISRNLVFIKAILYGDGESEPVPELVAQLSQEVYNSDILTQLISNISKFDFEAKKDVAQIFNNLLRRQIGSRLPTVEYLCTKEEILVALIHGYENQDIALSCGMILRECIRHEALAKLVLESSHFWCFFSYVELSTFDVASDAFATFKDVLTRHKPMVAEFLTRKYDEFFAKYTVLLNSSNYVTKRQSLKLLGELLLDRSNFNVMTKYIANTENLKLMMNLLRDKSRNIQFEAFHVFKVFVANPNKARPIADILAKNKEKLVQFLSSFHNDRTDDEQFNDEKAFLIKQIQDM</sequence>
<dbReference type="GO" id="GO:0015165">
    <property type="term" value="F:pyrimidine nucleotide-sugar transmembrane transporter activity"/>
    <property type="evidence" value="ECO:0007669"/>
    <property type="project" value="InterPro"/>
</dbReference>
<dbReference type="GO" id="GO:0043539">
    <property type="term" value="F:protein serine/threonine kinase activator activity"/>
    <property type="evidence" value="ECO:0007669"/>
    <property type="project" value="TreeGrafter"/>
</dbReference>
<evidence type="ECO:0000256" key="1">
    <source>
        <dbReference type="ARBA" id="ARBA00004141"/>
    </source>
</evidence>
<dbReference type="Pfam" id="PF04142">
    <property type="entry name" value="Nuc_sug_transp"/>
    <property type="match status" value="1"/>
</dbReference>
<dbReference type="Gene3D" id="1.25.10.10">
    <property type="entry name" value="Leucine-rich Repeat Variant"/>
    <property type="match status" value="1"/>
</dbReference>
<dbReference type="InterPro" id="IPR007271">
    <property type="entry name" value="Nuc_sug_transpt"/>
</dbReference>
<evidence type="ECO:0000256" key="5">
    <source>
        <dbReference type="ARBA" id="ARBA00023136"/>
    </source>
</evidence>
<dbReference type="SUPFAM" id="SSF103481">
    <property type="entry name" value="Multidrug resistance efflux transporter EmrE"/>
    <property type="match status" value="1"/>
</dbReference>
<dbReference type="SUPFAM" id="SSF48371">
    <property type="entry name" value="ARM repeat"/>
    <property type="match status" value="1"/>
</dbReference>
<evidence type="ECO:0000256" key="2">
    <source>
        <dbReference type="ARBA" id="ARBA00011012"/>
    </source>
</evidence>
<feature type="transmembrane region" description="Helical" evidence="6">
    <location>
        <begin position="226"/>
        <end position="247"/>
    </location>
</feature>